<gene>
    <name evidence="5" type="ORF">EII11_09780</name>
</gene>
<evidence type="ECO:0000313" key="6">
    <source>
        <dbReference type="Proteomes" id="UP000280444"/>
    </source>
</evidence>
<sequence length="129" mass="15000">MKFNSLIPELSVSDIEATRHFYLDVLQFTLEYERPEELFLFISCEGNQLMLEQENGHWSTGPLEHPYGRGINFEMTVSDVEGLYQRVLDAGIVPFRELSVSRYETGTEVLNQKQFLVQDPDGYLLRFTD</sequence>
<dbReference type="RefSeq" id="WP_124872213.1">
    <property type="nucleotide sequence ID" value="NZ_RQZF01000013.1"/>
</dbReference>
<dbReference type="Proteomes" id="UP000280444">
    <property type="component" value="Unassembled WGS sequence"/>
</dbReference>
<dbReference type="PROSITE" id="PS51819">
    <property type="entry name" value="VOC"/>
    <property type="match status" value="1"/>
</dbReference>
<evidence type="ECO:0000259" key="4">
    <source>
        <dbReference type="PROSITE" id="PS51819"/>
    </source>
</evidence>
<keyword evidence="6" id="KW-1185">Reference proteome</keyword>
<comment type="similarity">
    <text evidence="1">Belongs to the bleomycin resistance protein family.</text>
</comment>
<feature type="domain" description="VOC" evidence="4">
    <location>
        <begin position="2"/>
        <end position="129"/>
    </location>
</feature>
<evidence type="ECO:0000256" key="1">
    <source>
        <dbReference type="ARBA" id="ARBA00011051"/>
    </source>
</evidence>
<reference evidence="5 6" key="1">
    <citation type="submission" date="2018-11" db="EMBL/GenBank/DDBJ databases">
        <title>Genomes From Bacteria Associated with the Canine Oral Cavity: a Test Case for Automated Genome-Based Taxonomic Assignment.</title>
        <authorList>
            <person name="Coil D.A."/>
            <person name="Jospin G."/>
            <person name="Darling A.E."/>
            <person name="Wallis C."/>
            <person name="Davis I.J."/>
            <person name="Harris S."/>
            <person name="Eisen J.A."/>
            <person name="Holcombe L.J."/>
            <person name="O'Flynn C."/>
        </authorList>
    </citation>
    <scope>NUCLEOTIDE SEQUENCE [LARGE SCALE GENOMIC DNA]</scope>
    <source>
        <strain evidence="5 6">OH770</strain>
    </source>
</reference>
<dbReference type="InterPro" id="IPR000335">
    <property type="entry name" value="Bleomycin-R"/>
</dbReference>
<dbReference type="Pfam" id="PF00903">
    <property type="entry name" value="Glyoxalase"/>
    <property type="match status" value="1"/>
</dbReference>
<evidence type="ECO:0000313" key="5">
    <source>
        <dbReference type="EMBL" id="RRC94588.1"/>
    </source>
</evidence>
<comment type="caution">
    <text evidence="5">The sequence shown here is derived from an EMBL/GenBank/DDBJ whole genome shotgun (WGS) entry which is preliminary data.</text>
</comment>
<organism evidence="5 6">
    <name type="scientific">Schaalia canis</name>
    <dbReference type="NCBI Taxonomy" id="100469"/>
    <lineage>
        <taxon>Bacteria</taxon>
        <taxon>Bacillati</taxon>
        <taxon>Actinomycetota</taxon>
        <taxon>Actinomycetes</taxon>
        <taxon>Actinomycetales</taxon>
        <taxon>Actinomycetaceae</taxon>
        <taxon>Schaalia</taxon>
    </lineage>
</organism>
<name>A0A3P1SBQ6_9ACTO</name>
<proteinExistence type="inferred from homology"/>
<accession>A0A3P1SBQ6</accession>
<dbReference type="OrthoDB" id="284897at2"/>
<dbReference type="CDD" id="cd08349">
    <property type="entry name" value="BLMA_like"/>
    <property type="match status" value="1"/>
</dbReference>
<dbReference type="InterPro" id="IPR004360">
    <property type="entry name" value="Glyas_Fos-R_dOase_dom"/>
</dbReference>
<dbReference type="GO" id="GO:0046677">
    <property type="term" value="P:response to antibiotic"/>
    <property type="evidence" value="ECO:0007669"/>
    <property type="project" value="UniProtKB-KW"/>
</dbReference>
<keyword evidence="3" id="KW-0046">Antibiotic resistance</keyword>
<dbReference type="InterPro" id="IPR037523">
    <property type="entry name" value="VOC_core"/>
</dbReference>
<dbReference type="EMBL" id="RQZF01000013">
    <property type="protein sequence ID" value="RRC94588.1"/>
    <property type="molecule type" value="Genomic_DNA"/>
</dbReference>
<dbReference type="Gene3D" id="3.10.180.10">
    <property type="entry name" value="2,3-Dihydroxybiphenyl 1,2-Dioxygenase, domain 1"/>
    <property type="match status" value="1"/>
</dbReference>
<dbReference type="SUPFAM" id="SSF54593">
    <property type="entry name" value="Glyoxalase/Bleomycin resistance protein/Dihydroxybiphenyl dioxygenase"/>
    <property type="match status" value="1"/>
</dbReference>
<evidence type="ECO:0000256" key="3">
    <source>
        <dbReference type="ARBA" id="ARBA00023251"/>
    </source>
</evidence>
<protein>
    <recommendedName>
        <fullName evidence="2">Bleomycin resistance protein</fullName>
    </recommendedName>
</protein>
<evidence type="ECO:0000256" key="2">
    <source>
        <dbReference type="ARBA" id="ARBA00021572"/>
    </source>
</evidence>
<dbReference type="InterPro" id="IPR029068">
    <property type="entry name" value="Glyas_Bleomycin-R_OHBP_Dase"/>
</dbReference>
<dbReference type="AlphaFoldDB" id="A0A3P1SBQ6"/>